<dbReference type="RefSeq" id="WP_012480758.1">
    <property type="nucleotide sequence ID" value="NC_010943.1"/>
</dbReference>
<reference evidence="1 2" key="1">
    <citation type="journal article" date="2008" name="Genome Biol.">
        <title>The complete genome, comparative and functional analysis of Stenotrophomonas maltophilia reveals an organism heavily shielded by drug resistance determinants.</title>
        <authorList>
            <person name="Crossman L.C."/>
            <person name="Gould V.C."/>
            <person name="Dow J.M."/>
            <person name="Vernikos G.S."/>
            <person name="Okazaki A."/>
            <person name="Sebaihia M."/>
            <person name="Saunders D."/>
            <person name="Arrowsmith C."/>
            <person name="Carver T."/>
            <person name="Peters N."/>
            <person name="Adlem E."/>
            <person name="Kerhornou A."/>
            <person name="Lord A."/>
            <person name="Murphy L."/>
            <person name="Seeger K."/>
            <person name="Squares R."/>
            <person name="Rutter S."/>
            <person name="Quail M.A."/>
            <person name="Rajandream M.A."/>
            <person name="Harris D."/>
            <person name="Churcher C."/>
            <person name="Bentley S.D."/>
            <person name="Parkhill J."/>
            <person name="Thomson N.R."/>
            <person name="Avison M.B."/>
        </authorList>
    </citation>
    <scope>NUCLEOTIDE SEQUENCE [LARGE SCALE GENOMIC DNA]</scope>
    <source>
        <strain evidence="1 2">K279a</strain>
    </source>
</reference>
<proteinExistence type="predicted"/>
<dbReference type="EnsemblBacteria" id="CAQ46591">
    <property type="protein sequence ID" value="CAQ46591"/>
    <property type="gene ID" value="Smlt3146"/>
</dbReference>
<evidence type="ECO:0008006" key="3">
    <source>
        <dbReference type="Google" id="ProtNLM"/>
    </source>
</evidence>
<dbReference type="EMBL" id="AM743169">
    <property type="protein sequence ID" value="CAQ46591.1"/>
    <property type="molecule type" value="Genomic_DNA"/>
</dbReference>
<dbReference type="KEGG" id="sml:Smlt3146"/>
<name>B2FKJ5_STRMK</name>
<sequence>MHRPLLFTPADDAMTAPVLGGTAWLDARTPWPTSIHGHALLHLASFPAAFIRSHVAGLYIAPGLSISVFTPYITSGEQRFEEAMDQGGRVVVHWSGHEPRDSPCAPIGRLRICAGMALSEGETPHGTSKIGGRPYWLQDDESEDQVFVLQFDDFDLDRAAPTHQGILIGGMGYLLLDRNIPSPSMDCGRFVIQTT</sequence>
<evidence type="ECO:0000313" key="2">
    <source>
        <dbReference type="Proteomes" id="UP000008840"/>
    </source>
</evidence>
<dbReference type="AlphaFoldDB" id="B2FKJ5"/>
<evidence type="ECO:0000313" key="1">
    <source>
        <dbReference type="EMBL" id="CAQ46591.1"/>
    </source>
</evidence>
<organism evidence="1 2">
    <name type="scientific">Stenotrophomonas maltophilia (strain K279a)</name>
    <dbReference type="NCBI Taxonomy" id="522373"/>
    <lineage>
        <taxon>Bacteria</taxon>
        <taxon>Pseudomonadati</taxon>
        <taxon>Pseudomonadota</taxon>
        <taxon>Gammaproteobacteria</taxon>
        <taxon>Lysobacterales</taxon>
        <taxon>Lysobacteraceae</taxon>
        <taxon>Stenotrophomonas</taxon>
        <taxon>Stenotrophomonas maltophilia group</taxon>
    </lineage>
</organism>
<accession>B2FKJ5</accession>
<dbReference type="HOGENOM" id="CLU_1389184_0_0_6"/>
<dbReference type="Proteomes" id="UP000008840">
    <property type="component" value="Chromosome"/>
</dbReference>
<gene>
    <name evidence="1" type="ordered locus">Smlt3146</name>
</gene>
<protein>
    <recommendedName>
        <fullName evidence="3">DUF1963 domain-containing protein</fullName>
    </recommendedName>
</protein>
<keyword evidence="2" id="KW-1185">Reference proteome</keyword>
<dbReference type="eggNOG" id="COG3878">
    <property type="taxonomic scope" value="Bacteria"/>
</dbReference>